<sequence>MPQSVSAPAPLPARCGGRDPATGLSPSSRQEAAAGMQHIGANPWGPGPPSPKARGSASRRCHSIILGPVFPPSSSEASFRNSSNKRWLLLPGACPPKNSVGAMLSLFQPHPLPAPYSWEAGLFAQDPASGVLF</sequence>
<evidence type="ECO:0000313" key="2">
    <source>
        <dbReference type="EMBL" id="KAF6397237.1"/>
    </source>
</evidence>
<comment type="caution">
    <text evidence="2">The sequence shown here is derived from an EMBL/GenBank/DDBJ whole genome shotgun (WGS) entry which is preliminary data.</text>
</comment>
<gene>
    <name evidence="2" type="ORF">HJG63_009879</name>
</gene>
<dbReference type="AlphaFoldDB" id="A0A7J8BEE0"/>
<evidence type="ECO:0000256" key="1">
    <source>
        <dbReference type="SAM" id="MobiDB-lite"/>
    </source>
</evidence>
<reference evidence="2 3" key="1">
    <citation type="journal article" date="2020" name="Nature">
        <title>Six reference-quality genomes reveal evolution of bat adaptations.</title>
        <authorList>
            <person name="Jebb D."/>
            <person name="Huang Z."/>
            <person name="Pippel M."/>
            <person name="Hughes G.M."/>
            <person name="Lavrichenko K."/>
            <person name="Devanna P."/>
            <person name="Winkler S."/>
            <person name="Jermiin L.S."/>
            <person name="Skirmuntt E.C."/>
            <person name="Katzourakis A."/>
            <person name="Burkitt-Gray L."/>
            <person name="Ray D.A."/>
            <person name="Sullivan K.A.M."/>
            <person name="Roscito J.G."/>
            <person name="Kirilenko B.M."/>
            <person name="Davalos L.M."/>
            <person name="Corthals A.P."/>
            <person name="Power M.L."/>
            <person name="Jones G."/>
            <person name="Ransome R.D."/>
            <person name="Dechmann D.K.N."/>
            <person name="Locatelli A.G."/>
            <person name="Puechmaille S.J."/>
            <person name="Fedrigo O."/>
            <person name="Jarvis E.D."/>
            <person name="Hiller M."/>
            <person name="Vernes S.C."/>
            <person name="Myers E.W."/>
            <person name="Teeling E.C."/>
        </authorList>
    </citation>
    <scope>NUCLEOTIDE SEQUENCE [LARGE SCALE GENOMIC DNA]</scope>
    <source>
        <strain evidence="2">MRouAeg1</strain>
        <tissue evidence="2">Muscle</tissue>
    </source>
</reference>
<dbReference type="Proteomes" id="UP000593571">
    <property type="component" value="Unassembled WGS sequence"/>
</dbReference>
<organism evidence="2 3">
    <name type="scientific">Rousettus aegyptiacus</name>
    <name type="common">Egyptian fruit bat</name>
    <name type="synonym">Pteropus aegyptiacus</name>
    <dbReference type="NCBI Taxonomy" id="9407"/>
    <lineage>
        <taxon>Eukaryota</taxon>
        <taxon>Metazoa</taxon>
        <taxon>Chordata</taxon>
        <taxon>Craniata</taxon>
        <taxon>Vertebrata</taxon>
        <taxon>Euteleostomi</taxon>
        <taxon>Mammalia</taxon>
        <taxon>Eutheria</taxon>
        <taxon>Laurasiatheria</taxon>
        <taxon>Chiroptera</taxon>
        <taxon>Yinpterochiroptera</taxon>
        <taxon>Pteropodoidea</taxon>
        <taxon>Pteropodidae</taxon>
        <taxon>Rousettinae</taxon>
        <taxon>Rousettus</taxon>
    </lineage>
</organism>
<protein>
    <submittedName>
        <fullName evidence="2">Uncharacterized protein</fullName>
    </submittedName>
</protein>
<keyword evidence="3" id="KW-1185">Reference proteome</keyword>
<feature type="region of interest" description="Disordered" evidence="1">
    <location>
        <begin position="1"/>
        <end position="58"/>
    </location>
</feature>
<name>A0A7J8BEE0_ROUAE</name>
<proteinExistence type="predicted"/>
<evidence type="ECO:0000313" key="3">
    <source>
        <dbReference type="Proteomes" id="UP000593571"/>
    </source>
</evidence>
<dbReference type="EMBL" id="JACASE010000017">
    <property type="protein sequence ID" value="KAF6397237.1"/>
    <property type="molecule type" value="Genomic_DNA"/>
</dbReference>
<accession>A0A7J8BEE0</accession>